<keyword evidence="3" id="KW-1185">Reference proteome</keyword>
<dbReference type="Gene3D" id="2.120.10.30">
    <property type="entry name" value="TolB, C-terminal domain"/>
    <property type="match status" value="1"/>
</dbReference>
<feature type="chain" id="PRO_5046720221" evidence="1">
    <location>
        <begin position="24"/>
        <end position="659"/>
    </location>
</feature>
<dbReference type="Proteomes" id="UP000826462">
    <property type="component" value="Chromosome 2"/>
</dbReference>
<evidence type="ECO:0000313" key="3">
    <source>
        <dbReference type="Proteomes" id="UP000826462"/>
    </source>
</evidence>
<organism evidence="2 3">
    <name type="scientific">Paraburkholderia edwinii</name>
    <dbReference type="NCBI Taxonomy" id="2861782"/>
    <lineage>
        <taxon>Bacteria</taxon>
        <taxon>Pseudomonadati</taxon>
        <taxon>Pseudomonadota</taxon>
        <taxon>Betaproteobacteria</taxon>
        <taxon>Burkholderiales</taxon>
        <taxon>Burkholderiaceae</taxon>
        <taxon>Paraburkholderia</taxon>
    </lineage>
</organism>
<accession>A0ABX8UXC2</accession>
<dbReference type="RefSeq" id="WP_219801047.1">
    <property type="nucleotide sequence ID" value="NZ_CP080096.1"/>
</dbReference>
<name>A0ABX8UXC2_9BURK</name>
<proteinExistence type="predicted"/>
<reference evidence="2 3" key="1">
    <citation type="submission" date="2021-07" db="EMBL/GenBank/DDBJ databases">
        <title>Paraburkholderia edwinii protects Aspergillus sp. from phenazines by acting as a toxin sponge.</title>
        <authorList>
            <person name="Dahlstrom K.M."/>
            <person name="Newman D.K."/>
        </authorList>
    </citation>
    <scope>NUCLEOTIDE SEQUENCE [LARGE SCALE GENOMIC DNA]</scope>
    <source>
        <strain evidence="2 3">Pe01</strain>
    </source>
</reference>
<evidence type="ECO:0000256" key="1">
    <source>
        <dbReference type="SAM" id="SignalP"/>
    </source>
</evidence>
<protein>
    <submittedName>
        <fullName evidence="2">SMP-30/gluconolaconase/LRE-like region family protein</fullName>
    </submittedName>
</protein>
<evidence type="ECO:0000313" key="2">
    <source>
        <dbReference type="EMBL" id="QYD71619.1"/>
    </source>
</evidence>
<dbReference type="EMBL" id="CP080096">
    <property type="protein sequence ID" value="QYD71619.1"/>
    <property type="molecule type" value="Genomic_DNA"/>
</dbReference>
<feature type="signal peptide" evidence="1">
    <location>
        <begin position="1"/>
        <end position="23"/>
    </location>
</feature>
<keyword evidence="1" id="KW-0732">Signal</keyword>
<gene>
    <name evidence="2" type="ORF">KZJ38_31970</name>
</gene>
<dbReference type="SUPFAM" id="SSF75011">
    <property type="entry name" value="3-carboxy-cis,cis-mucoante lactonizing enzyme"/>
    <property type="match status" value="1"/>
</dbReference>
<sequence length="659" mass="69103">MKRLSSVFIAATLCIAMTPPGYAQYTTDWVANTFGTDSTHVGNTARSMWVAADGALYTASLWDEVYGGISVYQNGKTVGSIGLHNDFQGSCITGNNTSLFAALQFSRNFGSGYLGRYNRATGAQDFKIQVSAATNVARGDVITGCATANSLLVASDNPGNRVRLYTTDGVWKQDISVQDPGALAIDSAGNIWVAQKNEGRIAEFSPAGAPMNTIQMSAGAKPSALFFDLRSSRLMVGDEGPDMNIKLFAGVAGKPTQVGTFGVQGGFLDATTAAKGQVSEKRFTRVVGIGRDAAGNLAVLDNPWGGSWDLGRNGATNIHVYDAAGNLTTTLQSLNFEGNGAPDPLTDGALFFGGTNVYGGTAGGSTGGTLVANTVDPITYFDDPRLNINNPERDTHFAQLAAVGPNRILAASGQNPATFYLYHFSPQSGYIAIPDATLPGAIFGTTRPVTGGFSLDSKGDVWAGLDRTNQIFHYPLAGIDATGKPAWGPAITALVPVSIRPLTRIVYLAESDTMILGQGAIGSADYTSMGNRIEVYHGWAAGNQRTPNPVITFPSGVEPKSIAAAGNYLFVGYITSPNIDAYNLTSGSLDMTLANTNPTQVSLGANVDSMYGVRAYLRSTGEYVVTKDNYNDSNLVIYRWTPGTAAAAATTATPAAATQ</sequence>
<dbReference type="InterPro" id="IPR011042">
    <property type="entry name" value="6-blade_b-propeller_TolB-like"/>
</dbReference>
<dbReference type="SUPFAM" id="SSF63829">
    <property type="entry name" value="Calcium-dependent phosphotriesterase"/>
    <property type="match status" value="1"/>
</dbReference>